<proteinExistence type="predicted"/>
<evidence type="ECO:0000256" key="1">
    <source>
        <dbReference type="SAM" id="MobiDB-lite"/>
    </source>
</evidence>
<accession>A0A926QTW5</accession>
<gene>
    <name evidence="2" type="ORF">H0H10_36080</name>
</gene>
<feature type="compositionally biased region" description="Low complexity" evidence="1">
    <location>
        <begin position="173"/>
        <end position="183"/>
    </location>
</feature>
<sequence length="395" mass="40138">MKPADPDELGAGRTRPGGDGGTGPDTAAAALAHRALGALAALAARWDEFSGLLPPRARRELRGLLDAFRTAEPRGVEQARIAARATEAVLAALPPDAAERLRRDTGVTAGEPAGDGTRLVPSPSAALSGGYSALDLCLLVVDRNPMVGPRLGPVRRRLLAAPALSATEVADSGNGTRAADARGAGAGTEDTQGEDTRDEDTQGEDTRDEGTRAADSPAEGSRTKDTRALDSPAEGSRTKDTRALDSPAEGSRTKGTRAVDSPAEGARSPGARGVGAGTEGPGSEGSGTTGVEGPGAEGARDVDAGGRSPRGLIALTDDGGQTVFPAFQFAAGTTPWPVVLEVNAVLEAEADPWGAADWWLSPHTWWGAPPAGLLGRGRDAELRAAARAVAAPEGW</sequence>
<feature type="region of interest" description="Disordered" evidence="1">
    <location>
        <begin position="167"/>
        <end position="307"/>
    </location>
</feature>
<evidence type="ECO:0000313" key="3">
    <source>
        <dbReference type="Proteomes" id="UP000621210"/>
    </source>
</evidence>
<feature type="compositionally biased region" description="Gly residues" evidence="1">
    <location>
        <begin position="272"/>
        <end position="296"/>
    </location>
</feature>
<feature type="region of interest" description="Disordered" evidence="1">
    <location>
        <begin position="1"/>
        <end position="26"/>
    </location>
</feature>
<dbReference type="RefSeq" id="WP_188185414.1">
    <property type="nucleotide sequence ID" value="NZ_JACVQF010000235.1"/>
</dbReference>
<organism evidence="2 3">
    <name type="scientific">Streptomyces griseicoloratus</name>
    <dbReference type="NCBI Taxonomy" id="2752516"/>
    <lineage>
        <taxon>Bacteria</taxon>
        <taxon>Bacillati</taxon>
        <taxon>Actinomycetota</taxon>
        <taxon>Actinomycetes</taxon>
        <taxon>Kitasatosporales</taxon>
        <taxon>Streptomycetaceae</taxon>
        <taxon>Streptomyces</taxon>
    </lineage>
</organism>
<dbReference type="AlphaFoldDB" id="A0A926QTW5"/>
<protein>
    <submittedName>
        <fullName evidence="2">Uncharacterized protein</fullName>
    </submittedName>
</protein>
<dbReference type="EMBL" id="JACVQF010000235">
    <property type="protein sequence ID" value="MBD0424524.1"/>
    <property type="molecule type" value="Genomic_DNA"/>
</dbReference>
<keyword evidence="3" id="KW-1185">Reference proteome</keyword>
<reference evidence="2" key="2">
    <citation type="submission" date="2020-09" db="EMBL/GenBank/DDBJ databases">
        <authorList>
            <person name="Luo X."/>
        </authorList>
    </citation>
    <scope>NUCLEOTIDE SEQUENCE</scope>
    <source>
        <strain evidence="2">TRM S81-3</strain>
    </source>
</reference>
<dbReference type="Proteomes" id="UP000621210">
    <property type="component" value="Unassembled WGS sequence"/>
</dbReference>
<evidence type="ECO:0000313" key="2">
    <source>
        <dbReference type="EMBL" id="MBD0424524.1"/>
    </source>
</evidence>
<feature type="compositionally biased region" description="Acidic residues" evidence="1">
    <location>
        <begin position="191"/>
        <end position="203"/>
    </location>
</feature>
<reference evidence="2" key="1">
    <citation type="submission" date="2020-09" db="EMBL/GenBank/DDBJ databases">
        <title>Streptomyces grisecoloratus sp. nov., isolated from cotton soil.</title>
        <authorList>
            <person name="Xing L."/>
        </authorList>
    </citation>
    <scope>NUCLEOTIDE SEQUENCE</scope>
    <source>
        <strain evidence="2">TRM S81-3</strain>
    </source>
</reference>
<name>A0A926QTW5_9ACTN</name>
<comment type="caution">
    <text evidence="2">The sequence shown here is derived from an EMBL/GenBank/DDBJ whole genome shotgun (WGS) entry which is preliminary data.</text>
</comment>